<dbReference type="Pfam" id="PF03966">
    <property type="entry name" value="Trm112p"/>
    <property type="match status" value="1"/>
</dbReference>
<sequence length="112" mass="13202">MKPFLLQILRCNNCKKHSSLKLFPKKINKTEYEIDKLKLMPSKELIEELNETFQKFEGYVVPHSEIDSINEESLSLIKLLFCNEVEEGELKCRECDEVYFINEGIPSFIKNK</sequence>
<dbReference type="InterPro" id="IPR005651">
    <property type="entry name" value="Trm112-like"/>
</dbReference>
<dbReference type="AlphaFoldDB" id="A0A059F089"/>
<evidence type="ECO:0000313" key="1">
    <source>
        <dbReference type="EMBL" id="KCZ80713.1"/>
    </source>
</evidence>
<accession>A0A059F089</accession>
<gene>
    <name evidence="1" type="ORF">H312_01876</name>
</gene>
<organism evidence="1 2">
    <name type="scientific">Anncaliia algerae PRA339</name>
    <dbReference type="NCBI Taxonomy" id="1288291"/>
    <lineage>
        <taxon>Eukaryota</taxon>
        <taxon>Fungi</taxon>
        <taxon>Fungi incertae sedis</taxon>
        <taxon>Microsporidia</taxon>
        <taxon>Tubulinosematoidea</taxon>
        <taxon>Tubulinosematidae</taxon>
        <taxon>Anncaliia</taxon>
    </lineage>
</organism>
<dbReference type="VEuPathDB" id="MicrosporidiaDB:H312_01876"/>
<evidence type="ECO:0008006" key="3">
    <source>
        <dbReference type="Google" id="ProtNLM"/>
    </source>
</evidence>
<reference evidence="2" key="1">
    <citation type="submission" date="2013-02" db="EMBL/GenBank/DDBJ databases">
        <authorList>
            <consortium name="The Broad Institute Genome Sequencing Platform"/>
            <person name="Cuomo C."/>
            <person name="Becnel J."/>
            <person name="Sanscrainte N."/>
            <person name="Walker B."/>
            <person name="Young S.K."/>
            <person name="Zeng Q."/>
            <person name="Gargeya S."/>
            <person name="Fitzgerald M."/>
            <person name="Haas B."/>
            <person name="Abouelleil A."/>
            <person name="Alvarado L."/>
            <person name="Arachchi H.M."/>
            <person name="Berlin A.M."/>
            <person name="Chapman S.B."/>
            <person name="Dewar J."/>
            <person name="Goldberg J."/>
            <person name="Griggs A."/>
            <person name="Gujja S."/>
            <person name="Hansen M."/>
            <person name="Howarth C."/>
            <person name="Imamovic A."/>
            <person name="Larimer J."/>
            <person name="McCowan C."/>
            <person name="Murphy C."/>
            <person name="Neiman D."/>
            <person name="Pearson M."/>
            <person name="Priest M."/>
            <person name="Roberts A."/>
            <person name="Saif S."/>
            <person name="Shea T."/>
            <person name="Sisk P."/>
            <person name="Sykes S."/>
            <person name="Wortman J."/>
            <person name="Nusbaum C."/>
            <person name="Birren B."/>
        </authorList>
    </citation>
    <scope>NUCLEOTIDE SEQUENCE [LARGE SCALE GENOMIC DNA]</scope>
    <source>
        <strain evidence="2">PRA339</strain>
    </source>
</reference>
<protein>
    <recommendedName>
        <fullName evidence="3">Trm112p-like protein</fullName>
    </recommendedName>
</protein>
<dbReference type="EMBL" id="KK365166">
    <property type="protein sequence ID" value="KCZ80713.1"/>
    <property type="molecule type" value="Genomic_DNA"/>
</dbReference>
<name>A0A059F089_9MICR</name>
<dbReference type="HOGENOM" id="CLU_169844_0_0_1"/>
<proteinExistence type="predicted"/>
<evidence type="ECO:0000313" key="2">
    <source>
        <dbReference type="Proteomes" id="UP000030655"/>
    </source>
</evidence>
<reference evidence="1 2" key="2">
    <citation type="submission" date="2014-03" db="EMBL/GenBank/DDBJ databases">
        <title>The Genome Sequence of Anncaliia algerae insect isolate PRA339.</title>
        <authorList>
            <consortium name="The Broad Institute Genome Sequencing Platform"/>
            <consortium name="The Broad Institute Genome Sequencing Center for Infectious Disease"/>
            <person name="Cuomo C."/>
            <person name="Becnel J."/>
            <person name="Sanscrainte N."/>
            <person name="Walker B."/>
            <person name="Young S.K."/>
            <person name="Zeng Q."/>
            <person name="Gargeya S."/>
            <person name="Fitzgerald M."/>
            <person name="Haas B."/>
            <person name="Abouelleil A."/>
            <person name="Alvarado L."/>
            <person name="Arachchi H.M."/>
            <person name="Berlin A.M."/>
            <person name="Chapman S.B."/>
            <person name="Dewar J."/>
            <person name="Goldberg J."/>
            <person name="Griggs A."/>
            <person name="Gujja S."/>
            <person name="Hansen M."/>
            <person name="Howarth C."/>
            <person name="Imamovic A."/>
            <person name="Larimer J."/>
            <person name="McCowan C."/>
            <person name="Murphy C."/>
            <person name="Neiman D."/>
            <person name="Pearson M."/>
            <person name="Priest M."/>
            <person name="Roberts A."/>
            <person name="Saif S."/>
            <person name="Shea T."/>
            <person name="Sisk P."/>
            <person name="Sykes S."/>
            <person name="Wortman J."/>
            <person name="Nusbaum C."/>
            <person name="Birren B."/>
        </authorList>
    </citation>
    <scope>NUCLEOTIDE SEQUENCE [LARGE SCALE GENOMIC DNA]</scope>
    <source>
        <strain evidence="1 2">PRA339</strain>
    </source>
</reference>
<dbReference type="OrthoDB" id="2187549at2759"/>
<keyword evidence="2" id="KW-1185">Reference proteome</keyword>
<dbReference type="Gene3D" id="2.20.25.10">
    <property type="match status" value="1"/>
</dbReference>
<dbReference type="Proteomes" id="UP000030655">
    <property type="component" value="Unassembled WGS sequence"/>
</dbReference>